<dbReference type="AlphaFoldDB" id="A0A1X6Y5Y9"/>
<dbReference type="InterPro" id="IPR036388">
    <property type="entry name" value="WH-like_DNA-bd_sf"/>
</dbReference>
<dbReference type="Pfam" id="PF03472">
    <property type="entry name" value="Autoind_bind"/>
    <property type="match status" value="1"/>
</dbReference>
<evidence type="ECO:0000256" key="1">
    <source>
        <dbReference type="ARBA" id="ARBA00023015"/>
    </source>
</evidence>
<dbReference type="Proteomes" id="UP000193963">
    <property type="component" value="Unassembled WGS sequence"/>
</dbReference>
<name>A0A1X6Y5Y9_9RHOB</name>
<protein>
    <submittedName>
        <fullName evidence="5">Transcriptional activator protein LuxR</fullName>
    </submittedName>
</protein>
<dbReference type="OrthoDB" id="3679796at2"/>
<dbReference type="CDD" id="cd06170">
    <property type="entry name" value="LuxR_C_like"/>
    <property type="match status" value="1"/>
</dbReference>
<evidence type="ECO:0000256" key="2">
    <source>
        <dbReference type="ARBA" id="ARBA00023125"/>
    </source>
</evidence>
<dbReference type="InterPro" id="IPR000792">
    <property type="entry name" value="Tscrpt_reg_LuxR_C"/>
</dbReference>
<gene>
    <name evidence="5" type="primary">luxR_1</name>
    <name evidence="5" type="ORF">PSM7751_00163</name>
</gene>
<dbReference type="Pfam" id="PF00196">
    <property type="entry name" value="GerE"/>
    <property type="match status" value="1"/>
</dbReference>
<feature type="domain" description="HTH luxR-type" evidence="4">
    <location>
        <begin position="159"/>
        <end position="224"/>
    </location>
</feature>
<dbReference type="InterPro" id="IPR036693">
    <property type="entry name" value="TF_LuxR_autoind-bd_dom_sf"/>
</dbReference>
<keyword evidence="6" id="KW-1185">Reference proteome</keyword>
<sequence>MAAAGAQVDQAFAALAPGVLGLVYDYSPQPFSPDPARFILPEVIEARGSAEQLVADWCGRALYRADPVQGRAARMLQPFAWSYHAGEPSRIAADLERPEVGEVRERLLSWGLGRGMTVPLHLPGRGFATLTAFVEAEVGEAALARFALMAFGVQDRIGTATGRGPLSPREAECLGHTAEGLSAKQIAHVLGRSESMVVKHLQAAAVKLGARNRSHAVALATRQGWIA</sequence>
<dbReference type="GO" id="GO:0006355">
    <property type="term" value="P:regulation of DNA-templated transcription"/>
    <property type="evidence" value="ECO:0007669"/>
    <property type="project" value="InterPro"/>
</dbReference>
<evidence type="ECO:0000259" key="4">
    <source>
        <dbReference type="PROSITE" id="PS50043"/>
    </source>
</evidence>
<dbReference type="SUPFAM" id="SSF46894">
    <property type="entry name" value="C-terminal effector domain of the bipartite response regulators"/>
    <property type="match status" value="1"/>
</dbReference>
<dbReference type="PROSITE" id="PS50043">
    <property type="entry name" value="HTH_LUXR_2"/>
    <property type="match status" value="1"/>
</dbReference>
<keyword evidence="2" id="KW-0238">DNA-binding</keyword>
<evidence type="ECO:0000256" key="3">
    <source>
        <dbReference type="ARBA" id="ARBA00023163"/>
    </source>
</evidence>
<dbReference type="SUPFAM" id="SSF75516">
    <property type="entry name" value="Pheromone-binding domain of LuxR-like quorum-sensing transcription factors"/>
    <property type="match status" value="1"/>
</dbReference>
<evidence type="ECO:0000313" key="6">
    <source>
        <dbReference type="Proteomes" id="UP000193963"/>
    </source>
</evidence>
<dbReference type="Gene3D" id="3.30.450.80">
    <property type="entry name" value="Transcription factor LuxR-like, autoinducer-binding domain"/>
    <property type="match status" value="1"/>
</dbReference>
<keyword evidence="1" id="KW-0805">Transcription regulation</keyword>
<dbReference type="EMBL" id="FWFN01000001">
    <property type="protein sequence ID" value="SLN11642.1"/>
    <property type="molecule type" value="Genomic_DNA"/>
</dbReference>
<dbReference type="RefSeq" id="WP_085886099.1">
    <property type="nucleotide sequence ID" value="NZ_FWFN01000001.1"/>
</dbReference>
<dbReference type="PANTHER" id="PTHR44688:SF16">
    <property type="entry name" value="DNA-BINDING TRANSCRIPTIONAL ACTIVATOR DEVR_DOSR"/>
    <property type="match status" value="1"/>
</dbReference>
<proteinExistence type="predicted"/>
<dbReference type="PANTHER" id="PTHR44688">
    <property type="entry name" value="DNA-BINDING TRANSCRIPTIONAL ACTIVATOR DEVR_DOSR"/>
    <property type="match status" value="1"/>
</dbReference>
<accession>A0A1X6Y5Y9</accession>
<keyword evidence="3" id="KW-0804">Transcription</keyword>
<reference evidence="5 6" key="1">
    <citation type="submission" date="2017-03" db="EMBL/GenBank/DDBJ databases">
        <authorList>
            <person name="Afonso C.L."/>
            <person name="Miller P.J."/>
            <person name="Scott M.A."/>
            <person name="Spackman E."/>
            <person name="Goraichik I."/>
            <person name="Dimitrov K.M."/>
            <person name="Suarez D.L."/>
            <person name="Swayne D.E."/>
        </authorList>
    </citation>
    <scope>NUCLEOTIDE SEQUENCE [LARGE SCALE GENOMIC DNA]</scope>
    <source>
        <strain evidence="5 6">CECT 7751</strain>
    </source>
</reference>
<dbReference type="Gene3D" id="1.10.10.10">
    <property type="entry name" value="Winged helix-like DNA-binding domain superfamily/Winged helix DNA-binding domain"/>
    <property type="match status" value="1"/>
</dbReference>
<evidence type="ECO:0000313" key="5">
    <source>
        <dbReference type="EMBL" id="SLN11642.1"/>
    </source>
</evidence>
<dbReference type="InterPro" id="IPR016032">
    <property type="entry name" value="Sig_transdc_resp-reg_C-effctor"/>
</dbReference>
<dbReference type="GO" id="GO:0003677">
    <property type="term" value="F:DNA binding"/>
    <property type="evidence" value="ECO:0007669"/>
    <property type="project" value="UniProtKB-KW"/>
</dbReference>
<dbReference type="InterPro" id="IPR005143">
    <property type="entry name" value="TF_LuxR_autoind-bd_dom"/>
</dbReference>
<organism evidence="5 6">
    <name type="scientific">Pseudooceanicola marinus</name>
    <dbReference type="NCBI Taxonomy" id="396013"/>
    <lineage>
        <taxon>Bacteria</taxon>
        <taxon>Pseudomonadati</taxon>
        <taxon>Pseudomonadota</taxon>
        <taxon>Alphaproteobacteria</taxon>
        <taxon>Rhodobacterales</taxon>
        <taxon>Paracoccaceae</taxon>
        <taxon>Pseudooceanicola</taxon>
    </lineage>
</organism>
<dbReference type="SMART" id="SM00421">
    <property type="entry name" value="HTH_LUXR"/>
    <property type="match status" value="1"/>
</dbReference>